<dbReference type="InterPro" id="IPR003439">
    <property type="entry name" value="ABC_transporter-like_ATP-bd"/>
</dbReference>
<name>A0A317PFV6_9HYPH</name>
<dbReference type="PROSITE" id="PS51866">
    <property type="entry name" value="MOP"/>
    <property type="match status" value="1"/>
</dbReference>
<sequence length="366" mass="39205">MLSFDLRQRLGDFHLDARFSGSGRLTALFGVSGSGKSSLIALLAGLSRPDDGVIEVGGRTLVDTGRGIFVPPHRRRIGCVFQEARLFPHLSVINNLDYGRRFSGQARDPKAMARVVELLGIGHLLDRGPSALSGGEKQRVAIGRALMAGPRLLLLDEPLASLDEARKAEILPYIERLRDEGDIPIVLVSHSVAEVARLASDMVVLSDGKVATSGTVADVLGRLDLMPEEMRSEGGAVLEMQVTSYDPRFDMSVLEAAAGRIHMPGDCGPAGRRLRVRIRARDVMIATGRPHGLSALNVLDGKIAAIVESGRAFVEVHVDCAGSRVIARITRQSAEGLELARGCAVHAVVKTVSLDSPHPPHNPEVT</sequence>
<dbReference type="InterPro" id="IPR027417">
    <property type="entry name" value="P-loop_NTPase"/>
</dbReference>
<dbReference type="GO" id="GO:0015098">
    <property type="term" value="F:molybdate ion transmembrane transporter activity"/>
    <property type="evidence" value="ECO:0007669"/>
    <property type="project" value="InterPro"/>
</dbReference>
<reference evidence="13 14" key="1">
    <citation type="submission" date="2018-05" db="EMBL/GenBank/DDBJ databases">
        <title>Genomic Encyclopedia of Type Strains, Phase IV (KMG-IV): sequencing the most valuable type-strain genomes for metagenomic binning, comparative biology and taxonomic classification.</title>
        <authorList>
            <person name="Goeker M."/>
        </authorList>
    </citation>
    <scope>NUCLEOTIDE SEQUENCE [LARGE SCALE GENOMIC DNA]</scope>
    <source>
        <strain evidence="13 14">DSM 16791</strain>
    </source>
</reference>
<dbReference type="SUPFAM" id="SSF50331">
    <property type="entry name" value="MOP-like"/>
    <property type="match status" value="1"/>
</dbReference>
<keyword evidence="14" id="KW-1185">Reference proteome</keyword>
<evidence type="ECO:0000313" key="14">
    <source>
        <dbReference type="Proteomes" id="UP000246352"/>
    </source>
</evidence>
<dbReference type="GO" id="GO:0005524">
    <property type="term" value="F:ATP binding"/>
    <property type="evidence" value="ECO:0007669"/>
    <property type="project" value="UniProtKB-KW"/>
</dbReference>
<proteinExistence type="inferred from homology"/>
<dbReference type="Pfam" id="PF03459">
    <property type="entry name" value="TOBE"/>
    <property type="match status" value="1"/>
</dbReference>
<evidence type="ECO:0000256" key="3">
    <source>
        <dbReference type="ARBA" id="ARBA00022475"/>
    </source>
</evidence>
<feature type="domain" description="Mop" evidence="12">
    <location>
        <begin position="292"/>
        <end position="358"/>
    </location>
</feature>
<dbReference type="GO" id="GO:0016887">
    <property type="term" value="F:ATP hydrolysis activity"/>
    <property type="evidence" value="ECO:0007669"/>
    <property type="project" value="InterPro"/>
</dbReference>
<keyword evidence="5" id="KW-0997">Cell inner membrane</keyword>
<keyword evidence="7 13" id="KW-0067">ATP-binding</keyword>
<dbReference type="Gene3D" id="3.40.50.300">
    <property type="entry name" value="P-loop containing nucleotide triphosphate hydrolases"/>
    <property type="match status" value="1"/>
</dbReference>
<evidence type="ECO:0000259" key="11">
    <source>
        <dbReference type="PROSITE" id="PS50893"/>
    </source>
</evidence>
<dbReference type="NCBIfam" id="TIGR02142">
    <property type="entry name" value="modC_ABC"/>
    <property type="match status" value="1"/>
</dbReference>
<evidence type="ECO:0000256" key="9">
    <source>
        <dbReference type="ARBA" id="ARBA00023136"/>
    </source>
</evidence>
<dbReference type="InterPro" id="IPR003593">
    <property type="entry name" value="AAA+_ATPase"/>
</dbReference>
<dbReference type="PANTHER" id="PTHR43514:SF4">
    <property type="entry name" value="ABC TRANSPORTER I FAMILY MEMBER 10"/>
    <property type="match status" value="1"/>
</dbReference>
<dbReference type="Pfam" id="PF00005">
    <property type="entry name" value="ABC_tran"/>
    <property type="match status" value="1"/>
</dbReference>
<evidence type="ECO:0000256" key="4">
    <source>
        <dbReference type="ARBA" id="ARBA00022505"/>
    </source>
</evidence>
<keyword evidence="2" id="KW-0813">Transport</keyword>
<dbReference type="AlphaFoldDB" id="A0A317PFV6"/>
<evidence type="ECO:0000256" key="5">
    <source>
        <dbReference type="ARBA" id="ARBA00022519"/>
    </source>
</evidence>
<evidence type="ECO:0000256" key="6">
    <source>
        <dbReference type="ARBA" id="ARBA00022741"/>
    </source>
</evidence>
<dbReference type="SUPFAM" id="SSF52540">
    <property type="entry name" value="P-loop containing nucleoside triphosphate hydrolases"/>
    <property type="match status" value="1"/>
</dbReference>
<gene>
    <name evidence="13" type="ORF">DFR52_104195</name>
</gene>
<dbReference type="PANTHER" id="PTHR43514">
    <property type="entry name" value="ABC TRANSPORTER I FAMILY MEMBER 10"/>
    <property type="match status" value="1"/>
</dbReference>
<dbReference type="InterPro" id="IPR008995">
    <property type="entry name" value="Mo/tungstate-bd_C_term_dom"/>
</dbReference>
<accession>A0A317PFV6</accession>
<dbReference type="Proteomes" id="UP000246352">
    <property type="component" value="Unassembled WGS sequence"/>
</dbReference>
<evidence type="ECO:0000313" key="13">
    <source>
        <dbReference type="EMBL" id="PWV98904.1"/>
    </source>
</evidence>
<evidence type="ECO:0000259" key="12">
    <source>
        <dbReference type="PROSITE" id="PS51866"/>
    </source>
</evidence>
<keyword evidence="3" id="KW-1003">Cell membrane</keyword>
<dbReference type="InterPro" id="IPR005116">
    <property type="entry name" value="Transp-assoc_OB_typ1"/>
</dbReference>
<dbReference type="Gene3D" id="2.40.50.100">
    <property type="match status" value="1"/>
</dbReference>
<evidence type="ECO:0000256" key="10">
    <source>
        <dbReference type="PROSITE-ProRule" id="PRU01213"/>
    </source>
</evidence>
<dbReference type="SMART" id="SM00382">
    <property type="entry name" value="AAA"/>
    <property type="match status" value="1"/>
</dbReference>
<keyword evidence="9" id="KW-0472">Membrane</keyword>
<dbReference type="PROSITE" id="PS00211">
    <property type="entry name" value="ABC_TRANSPORTER_1"/>
    <property type="match status" value="1"/>
</dbReference>
<keyword evidence="6" id="KW-0547">Nucleotide-binding</keyword>
<organism evidence="13 14">
    <name type="scientific">Hoeflea marina</name>
    <dbReference type="NCBI Taxonomy" id="274592"/>
    <lineage>
        <taxon>Bacteria</taxon>
        <taxon>Pseudomonadati</taxon>
        <taxon>Pseudomonadota</taxon>
        <taxon>Alphaproteobacteria</taxon>
        <taxon>Hyphomicrobiales</taxon>
        <taxon>Rhizobiaceae</taxon>
        <taxon>Hoeflea</taxon>
    </lineage>
</organism>
<comment type="similarity">
    <text evidence="1">Belongs to the ABC transporter superfamily.</text>
</comment>
<dbReference type="InterPro" id="IPR017871">
    <property type="entry name" value="ABC_transporter-like_CS"/>
</dbReference>
<dbReference type="InterPro" id="IPR011868">
    <property type="entry name" value="ModC_ABC_ATP-bd"/>
</dbReference>
<evidence type="ECO:0000256" key="7">
    <source>
        <dbReference type="ARBA" id="ARBA00022840"/>
    </source>
</evidence>
<dbReference type="GO" id="GO:0016020">
    <property type="term" value="C:membrane"/>
    <property type="evidence" value="ECO:0007669"/>
    <property type="project" value="InterPro"/>
</dbReference>
<evidence type="ECO:0000256" key="1">
    <source>
        <dbReference type="ARBA" id="ARBA00005417"/>
    </source>
</evidence>
<dbReference type="InterPro" id="IPR050334">
    <property type="entry name" value="Molybdenum_import_ModC"/>
</dbReference>
<dbReference type="InterPro" id="IPR004606">
    <property type="entry name" value="Mop_domain"/>
</dbReference>
<dbReference type="GO" id="GO:0140359">
    <property type="term" value="F:ABC-type transporter activity"/>
    <property type="evidence" value="ECO:0007669"/>
    <property type="project" value="InterPro"/>
</dbReference>
<keyword evidence="4 10" id="KW-0500">Molybdenum</keyword>
<keyword evidence="8" id="KW-1278">Translocase</keyword>
<evidence type="ECO:0000256" key="2">
    <source>
        <dbReference type="ARBA" id="ARBA00022448"/>
    </source>
</evidence>
<dbReference type="EMBL" id="QGTR01000004">
    <property type="protein sequence ID" value="PWV98904.1"/>
    <property type="molecule type" value="Genomic_DNA"/>
</dbReference>
<protein>
    <submittedName>
        <fullName evidence="13">Molybdate transport system ATP-binding protein</fullName>
    </submittedName>
</protein>
<evidence type="ECO:0000256" key="8">
    <source>
        <dbReference type="ARBA" id="ARBA00022967"/>
    </source>
</evidence>
<dbReference type="PROSITE" id="PS50893">
    <property type="entry name" value="ABC_TRANSPORTER_2"/>
    <property type="match status" value="1"/>
</dbReference>
<comment type="caution">
    <text evidence="13">The sequence shown here is derived from an EMBL/GenBank/DDBJ whole genome shotgun (WGS) entry which is preliminary data.</text>
</comment>
<feature type="domain" description="ABC transporter" evidence="11">
    <location>
        <begin position="1"/>
        <end position="232"/>
    </location>
</feature>